<evidence type="ECO:0000256" key="1">
    <source>
        <dbReference type="ARBA" id="ARBA00023239"/>
    </source>
</evidence>
<dbReference type="GO" id="GO:0016787">
    <property type="term" value="F:hydrolase activity"/>
    <property type="evidence" value="ECO:0007669"/>
    <property type="project" value="InterPro"/>
</dbReference>
<feature type="domain" description="Amidohydrolase-related" evidence="2">
    <location>
        <begin position="52"/>
        <end position="330"/>
    </location>
</feature>
<accession>A0A7W7ZLF4</accession>
<keyword evidence="1" id="KW-0456">Lyase</keyword>
<dbReference type="InterPro" id="IPR032466">
    <property type="entry name" value="Metal_Hydrolase"/>
</dbReference>
<dbReference type="GO" id="GO:0016831">
    <property type="term" value="F:carboxy-lyase activity"/>
    <property type="evidence" value="ECO:0007669"/>
    <property type="project" value="InterPro"/>
</dbReference>
<dbReference type="AlphaFoldDB" id="A0A7W7ZLF4"/>
<dbReference type="PANTHER" id="PTHR21240:SF30">
    <property type="entry name" value="AMIDOHYDROLASE-RELATED DOMAIN-CONTAINING PROTEIN-RELATED"/>
    <property type="match status" value="1"/>
</dbReference>
<dbReference type="GO" id="GO:0005829">
    <property type="term" value="C:cytosol"/>
    <property type="evidence" value="ECO:0007669"/>
    <property type="project" value="TreeGrafter"/>
</dbReference>
<dbReference type="InterPro" id="IPR032465">
    <property type="entry name" value="ACMSD"/>
</dbReference>
<evidence type="ECO:0000313" key="4">
    <source>
        <dbReference type="Proteomes" id="UP000584867"/>
    </source>
</evidence>
<dbReference type="Pfam" id="PF04909">
    <property type="entry name" value="Amidohydro_2"/>
    <property type="match status" value="1"/>
</dbReference>
<name>A0A7W7ZLF4_9BACT</name>
<protein>
    <recommendedName>
        <fullName evidence="2">Amidohydrolase-related domain-containing protein</fullName>
    </recommendedName>
</protein>
<evidence type="ECO:0000259" key="2">
    <source>
        <dbReference type="Pfam" id="PF04909"/>
    </source>
</evidence>
<dbReference type="InterPro" id="IPR006680">
    <property type="entry name" value="Amidohydro-rel"/>
</dbReference>
<organism evidence="3 4">
    <name type="scientific">Granulicella mallensis</name>
    <dbReference type="NCBI Taxonomy" id="940614"/>
    <lineage>
        <taxon>Bacteria</taxon>
        <taxon>Pseudomonadati</taxon>
        <taxon>Acidobacteriota</taxon>
        <taxon>Terriglobia</taxon>
        <taxon>Terriglobales</taxon>
        <taxon>Acidobacteriaceae</taxon>
        <taxon>Granulicella</taxon>
    </lineage>
</organism>
<dbReference type="RefSeq" id="WP_260330777.1">
    <property type="nucleotide sequence ID" value="NZ_JACHIO010000002.1"/>
</dbReference>
<dbReference type="SUPFAM" id="SSF51556">
    <property type="entry name" value="Metallo-dependent hydrolases"/>
    <property type="match status" value="1"/>
</dbReference>
<dbReference type="PANTHER" id="PTHR21240">
    <property type="entry name" value="2-AMINO-3-CARBOXYLMUCONATE-6-SEMIALDEHYDE DECARBOXYLASE"/>
    <property type="match status" value="1"/>
</dbReference>
<dbReference type="Gene3D" id="3.20.20.140">
    <property type="entry name" value="Metal-dependent hydrolases"/>
    <property type="match status" value="1"/>
</dbReference>
<proteinExistence type="predicted"/>
<sequence>MRSSSNSHMRTITLEEHFVTESFLRATGAYGKDLPAYMEALQPKLLDLGAGRVAAMDEAAVDFQVLSLAAMGIDQLDAAMANALARDVNDELAEAVRAHPSRLGGFATLALKDPDTAAVELERCVTQLGFHGALVDGTTDGLFLDDPRFLPIFEAAAHLGVPVYLHPALPPEPVKNAYFSGLPGELGHLLSIAGWGWHAETGLHTLRLILSGLFDRFPSLQLIIGHMGEGLPYALARSSGVLSQAAPHLRQPVAAYFKSNIHLTTSGYFSQPPLRCAMDVVGIDRLMFSIDYPFSPNGRGRAYLDSLQELLSSEDLAKLVHRNAEALLGL</sequence>
<dbReference type="GO" id="GO:0019748">
    <property type="term" value="P:secondary metabolic process"/>
    <property type="evidence" value="ECO:0007669"/>
    <property type="project" value="TreeGrafter"/>
</dbReference>
<evidence type="ECO:0000313" key="3">
    <source>
        <dbReference type="EMBL" id="MBB5062106.1"/>
    </source>
</evidence>
<reference evidence="3 4" key="1">
    <citation type="submission" date="2020-08" db="EMBL/GenBank/DDBJ databases">
        <title>Genomic Encyclopedia of Type Strains, Phase IV (KMG-V): Genome sequencing to study the core and pangenomes of soil and plant-associated prokaryotes.</title>
        <authorList>
            <person name="Whitman W."/>
        </authorList>
    </citation>
    <scope>NUCLEOTIDE SEQUENCE [LARGE SCALE GENOMIC DNA]</scope>
    <source>
        <strain evidence="3 4">X5P3</strain>
    </source>
</reference>
<dbReference type="Proteomes" id="UP000584867">
    <property type="component" value="Unassembled WGS sequence"/>
</dbReference>
<dbReference type="EMBL" id="JACHIO010000002">
    <property type="protein sequence ID" value="MBB5062106.1"/>
    <property type="molecule type" value="Genomic_DNA"/>
</dbReference>
<comment type="caution">
    <text evidence="3">The sequence shown here is derived from an EMBL/GenBank/DDBJ whole genome shotgun (WGS) entry which is preliminary data.</text>
</comment>
<gene>
    <name evidence="3" type="ORF">HDF15_000433</name>
</gene>